<evidence type="ECO:0000256" key="1">
    <source>
        <dbReference type="SAM" id="MobiDB-lite"/>
    </source>
</evidence>
<evidence type="ECO:0000313" key="2">
    <source>
        <dbReference type="EMBL" id="SUO98337.1"/>
    </source>
</evidence>
<reference evidence="2 3" key="1">
    <citation type="submission" date="2018-06" db="EMBL/GenBank/DDBJ databases">
        <authorList>
            <consortium name="Pathogen Informatics"/>
            <person name="Doyle S."/>
        </authorList>
    </citation>
    <scope>NUCLEOTIDE SEQUENCE [LARGE SCALE GENOMIC DNA]</scope>
    <source>
        <strain evidence="2 3">NCTC10717</strain>
    </source>
</reference>
<keyword evidence="3" id="KW-1185">Reference proteome</keyword>
<dbReference type="AlphaFoldDB" id="A0A380N3G1"/>
<dbReference type="OrthoDB" id="9944485at2"/>
<sequence length="86" mass="9191">MYESKAREILAQIIAANQANGFAGIDRSPAGIAQRHERMKMGSSPNSRFGDKDEGIGSDLEQHVINGDLTSDQAVDVLMVLYGLGG</sequence>
<accession>A0A380N3G1</accession>
<organism evidence="2 3">
    <name type="scientific">Suttonella indologenes</name>
    <dbReference type="NCBI Taxonomy" id="13276"/>
    <lineage>
        <taxon>Bacteria</taxon>
        <taxon>Pseudomonadati</taxon>
        <taxon>Pseudomonadota</taxon>
        <taxon>Gammaproteobacteria</taxon>
        <taxon>Cardiobacteriales</taxon>
        <taxon>Cardiobacteriaceae</taxon>
        <taxon>Suttonella</taxon>
    </lineage>
</organism>
<dbReference type="Proteomes" id="UP000254575">
    <property type="component" value="Unassembled WGS sequence"/>
</dbReference>
<name>A0A380N3G1_9GAMM</name>
<feature type="region of interest" description="Disordered" evidence="1">
    <location>
        <begin position="37"/>
        <end position="57"/>
    </location>
</feature>
<dbReference type="EMBL" id="UHIA01000004">
    <property type="protein sequence ID" value="SUO98337.1"/>
    <property type="molecule type" value="Genomic_DNA"/>
</dbReference>
<evidence type="ECO:0000313" key="3">
    <source>
        <dbReference type="Proteomes" id="UP000254575"/>
    </source>
</evidence>
<dbReference type="RefSeq" id="WP_115219179.1">
    <property type="nucleotide sequence ID" value="NZ_UHIA01000004.1"/>
</dbReference>
<proteinExistence type="predicted"/>
<protein>
    <submittedName>
        <fullName evidence="2">Uncharacterized protein</fullName>
    </submittedName>
</protein>
<gene>
    <name evidence="2" type="ORF">NCTC10717_02080</name>
</gene>